<organism evidence="1 2">
    <name type="scientific">Flavobacterium jumunjinense</name>
    <dbReference type="NCBI Taxonomy" id="998845"/>
    <lineage>
        <taxon>Bacteria</taxon>
        <taxon>Pseudomonadati</taxon>
        <taxon>Bacteroidota</taxon>
        <taxon>Flavobacteriia</taxon>
        <taxon>Flavobacteriales</taxon>
        <taxon>Flavobacteriaceae</taxon>
        <taxon>Flavobacterium</taxon>
    </lineage>
</organism>
<keyword evidence="2" id="KW-1185">Reference proteome</keyword>
<reference evidence="1 2" key="1">
    <citation type="submission" date="2024-09" db="EMBL/GenBank/DDBJ databases">
        <authorList>
            <person name="Sun Q."/>
            <person name="Mori K."/>
        </authorList>
    </citation>
    <scope>NUCLEOTIDE SEQUENCE [LARGE SCALE GENOMIC DNA]</scope>
    <source>
        <strain evidence="1 2">CECT 7955</strain>
    </source>
</reference>
<gene>
    <name evidence="1" type="ORF">ACFFVF_16935</name>
</gene>
<accession>A0ABV5GS57</accession>
<name>A0ABV5GS57_9FLAO</name>
<dbReference type="InterPro" id="IPR005361">
    <property type="entry name" value="UPF0158"/>
</dbReference>
<comment type="caution">
    <text evidence="1">The sequence shown here is derived from an EMBL/GenBank/DDBJ whole genome shotgun (WGS) entry which is preliminary data.</text>
</comment>
<dbReference type="EMBL" id="JBHMEY010000067">
    <property type="protein sequence ID" value="MFB9098201.1"/>
    <property type="molecule type" value="Genomic_DNA"/>
</dbReference>
<dbReference type="Proteomes" id="UP001589607">
    <property type="component" value="Unassembled WGS sequence"/>
</dbReference>
<protein>
    <submittedName>
        <fullName evidence="1">UPF0158 family protein</fullName>
    </submittedName>
</protein>
<proteinExistence type="predicted"/>
<dbReference type="Pfam" id="PF03682">
    <property type="entry name" value="UPF0158"/>
    <property type="match status" value="1"/>
</dbReference>
<evidence type="ECO:0000313" key="1">
    <source>
        <dbReference type="EMBL" id="MFB9098201.1"/>
    </source>
</evidence>
<evidence type="ECO:0000313" key="2">
    <source>
        <dbReference type="Proteomes" id="UP001589607"/>
    </source>
</evidence>
<dbReference type="RefSeq" id="WP_236456300.1">
    <property type="nucleotide sequence ID" value="NZ_CBCSGE010000024.1"/>
</dbReference>
<sequence>MNLSASEIKEIAENLQCGLKCFWNVKTNALIFIPEDENSHMDWEYWEVQKAQLKKEAKDFKEIEKPSSKDSFEIMEDFVATKVCDAIFKKELENILSSKKPFGHFKQQIENSNLREEWFQFKNNWFKEWVQKQINQINHER</sequence>